<dbReference type="Proteomes" id="UP001603857">
    <property type="component" value="Unassembled WGS sequence"/>
</dbReference>
<reference evidence="2 3" key="1">
    <citation type="submission" date="2024-08" db="EMBL/GenBank/DDBJ databases">
        <title>Insights into the chromosomal genome structure of Flemingia macrophylla.</title>
        <authorList>
            <person name="Ding Y."/>
            <person name="Zhao Y."/>
            <person name="Bi W."/>
            <person name="Wu M."/>
            <person name="Zhao G."/>
            <person name="Gong Y."/>
            <person name="Li W."/>
            <person name="Zhang P."/>
        </authorList>
    </citation>
    <scope>NUCLEOTIDE SEQUENCE [LARGE SCALE GENOMIC DNA]</scope>
    <source>
        <strain evidence="2">DYQJB</strain>
        <tissue evidence="2">Leaf</tissue>
    </source>
</reference>
<name>A0ABD1MM69_9FABA</name>
<feature type="region of interest" description="Disordered" evidence="1">
    <location>
        <begin position="104"/>
        <end position="134"/>
    </location>
</feature>
<evidence type="ECO:0000256" key="1">
    <source>
        <dbReference type="SAM" id="MobiDB-lite"/>
    </source>
</evidence>
<dbReference type="EMBL" id="JBGMDY010000004">
    <property type="protein sequence ID" value="KAL2336908.1"/>
    <property type="molecule type" value="Genomic_DNA"/>
</dbReference>
<evidence type="ECO:0000313" key="3">
    <source>
        <dbReference type="Proteomes" id="UP001603857"/>
    </source>
</evidence>
<keyword evidence="3" id="KW-1185">Reference proteome</keyword>
<organism evidence="2 3">
    <name type="scientific">Flemingia macrophylla</name>
    <dbReference type="NCBI Taxonomy" id="520843"/>
    <lineage>
        <taxon>Eukaryota</taxon>
        <taxon>Viridiplantae</taxon>
        <taxon>Streptophyta</taxon>
        <taxon>Embryophyta</taxon>
        <taxon>Tracheophyta</taxon>
        <taxon>Spermatophyta</taxon>
        <taxon>Magnoliopsida</taxon>
        <taxon>eudicotyledons</taxon>
        <taxon>Gunneridae</taxon>
        <taxon>Pentapetalae</taxon>
        <taxon>rosids</taxon>
        <taxon>fabids</taxon>
        <taxon>Fabales</taxon>
        <taxon>Fabaceae</taxon>
        <taxon>Papilionoideae</taxon>
        <taxon>50 kb inversion clade</taxon>
        <taxon>NPAAA clade</taxon>
        <taxon>indigoferoid/millettioid clade</taxon>
        <taxon>Phaseoleae</taxon>
        <taxon>Flemingia</taxon>
    </lineage>
</organism>
<proteinExistence type="predicted"/>
<protein>
    <submittedName>
        <fullName evidence="2">Uncharacterized protein</fullName>
    </submittedName>
</protein>
<feature type="compositionally biased region" description="Basic and acidic residues" evidence="1">
    <location>
        <begin position="113"/>
        <end position="134"/>
    </location>
</feature>
<accession>A0ABD1MM69</accession>
<dbReference type="AlphaFoldDB" id="A0ABD1MM69"/>
<evidence type="ECO:0000313" key="2">
    <source>
        <dbReference type="EMBL" id="KAL2336908.1"/>
    </source>
</evidence>
<comment type="caution">
    <text evidence="2">The sequence shown here is derived from an EMBL/GenBank/DDBJ whole genome shotgun (WGS) entry which is preliminary data.</text>
</comment>
<gene>
    <name evidence="2" type="ORF">Fmac_011354</name>
</gene>
<sequence length="134" mass="15264">MMQPQTWLEKRSSQTPPGSSAKYMIQVLKSISKTLIVIVAKQGAHHVDLRFGGFDLEDFDLGFGRRCWRENGGQHRGRSRFCLRLRLRFLVSVMGWGFGFRREEGATISDNGSDERLSEVEGEKLREKAGEMAD</sequence>